<dbReference type="GO" id="GO:0000723">
    <property type="term" value="P:telomere maintenance"/>
    <property type="evidence" value="ECO:0007669"/>
    <property type="project" value="InterPro"/>
</dbReference>
<comment type="catalytic activity">
    <reaction evidence="1">
        <text>ATP + H2O = ADP + phosphate + H(+)</text>
        <dbReference type="Rhea" id="RHEA:13065"/>
        <dbReference type="ChEBI" id="CHEBI:15377"/>
        <dbReference type="ChEBI" id="CHEBI:15378"/>
        <dbReference type="ChEBI" id="CHEBI:30616"/>
        <dbReference type="ChEBI" id="CHEBI:43474"/>
        <dbReference type="ChEBI" id="CHEBI:456216"/>
        <dbReference type="EC" id="5.6.2.3"/>
    </reaction>
</comment>
<dbReference type="Pfam" id="PF05970">
    <property type="entry name" value="PIF1"/>
    <property type="match status" value="1"/>
</dbReference>
<dbReference type="GO" id="GO:0005524">
    <property type="term" value="F:ATP binding"/>
    <property type="evidence" value="ECO:0007669"/>
    <property type="project" value="UniProtKB-KW"/>
</dbReference>
<organism evidence="3">
    <name type="scientific">Cladocopium goreaui</name>
    <dbReference type="NCBI Taxonomy" id="2562237"/>
    <lineage>
        <taxon>Eukaryota</taxon>
        <taxon>Sar</taxon>
        <taxon>Alveolata</taxon>
        <taxon>Dinophyceae</taxon>
        <taxon>Suessiales</taxon>
        <taxon>Symbiodiniaceae</taxon>
        <taxon>Cladocopium</taxon>
    </lineage>
</organism>
<keyword evidence="1" id="KW-0067">ATP-binding</keyword>
<name>A0A9P1GII2_9DINO</name>
<accession>A0A9P1GII2</accession>
<dbReference type="GO" id="GO:0043139">
    <property type="term" value="F:5'-3' DNA helicase activity"/>
    <property type="evidence" value="ECO:0007669"/>
    <property type="project" value="UniProtKB-EC"/>
</dbReference>
<keyword evidence="1" id="KW-0227">DNA damage</keyword>
<evidence type="ECO:0000256" key="1">
    <source>
        <dbReference type="RuleBase" id="RU363044"/>
    </source>
</evidence>
<keyword evidence="1" id="KW-0234">DNA repair</keyword>
<keyword evidence="5" id="KW-1185">Reference proteome</keyword>
<keyword evidence="1" id="KW-0347">Helicase</keyword>
<comment type="cofactor">
    <cofactor evidence="1">
        <name>Mg(2+)</name>
        <dbReference type="ChEBI" id="CHEBI:18420"/>
    </cofactor>
</comment>
<comment type="similarity">
    <text evidence="1">Belongs to the helicase family.</text>
</comment>
<dbReference type="Proteomes" id="UP001152797">
    <property type="component" value="Unassembled WGS sequence"/>
</dbReference>
<evidence type="ECO:0000313" key="3">
    <source>
        <dbReference type="EMBL" id="CAI4015055.1"/>
    </source>
</evidence>
<keyword evidence="1" id="KW-0378">Hydrolase</keyword>
<evidence type="ECO:0000313" key="5">
    <source>
        <dbReference type="Proteomes" id="UP001152797"/>
    </source>
</evidence>
<dbReference type="AlphaFoldDB" id="A0A9P1GII2"/>
<evidence type="ECO:0000259" key="2">
    <source>
        <dbReference type="Pfam" id="PF05970"/>
    </source>
</evidence>
<dbReference type="SUPFAM" id="SSF52540">
    <property type="entry name" value="P-loop containing nucleoside triphosphate hydrolases"/>
    <property type="match status" value="1"/>
</dbReference>
<dbReference type="EMBL" id="CAMXCT020006511">
    <property type="protein sequence ID" value="CAL1168430.1"/>
    <property type="molecule type" value="Genomic_DNA"/>
</dbReference>
<dbReference type="EMBL" id="CAMXCT030006511">
    <property type="protein sequence ID" value="CAL4802367.1"/>
    <property type="molecule type" value="Genomic_DNA"/>
</dbReference>
<dbReference type="EMBL" id="CAMXCT010006511">
    <property type="protein sequence ID" value="CAI4015055.1"/>
    <property type="molecule type" value="Genomic_DNA"/>
</dbReference>
<dbReference type="InterPro" id="IPR051055">
    <property type="entry name" value="PIF1_helicase"/>
</dbReference>
<dbReference type="GO" id="GO:0016787">
    <property type="term" value="F:hydrolase activity"/>
    <property type="evidence" value="ECO:0007669"/>
    <property type="project" value="UniProtKB-KW"/>
</dbReference>
<gene>
    <name evidence="3" type="ORF">C1SCF055_LOCUS39908</name>
</gene>
<keyword evidence="1" id="KW-0233">DNA recombination</keyword>
<feature type="domain" description="DNA helicase Pif1-like DEAD-box helicase" evidence="2">
    <location>
        <begin position="12"/>
        <end position="91"/>
    </location>
</feature>
<protein>
    <recommendedName>
        <fullName evidence="1">ATP-dependent DNA helicase</fullName>
        <ecNumber evidence="1">5.6.2.3</ecNumber>
    </recommendedName>
</protein>
<evidence type="ECO:0000313" key="4">
    <source>
        <dbReference type="EMBL" id="CAL1168430.1"/>
    </source>
</evidence>
<dbReference type="OrthoDB" id="425788at2759"/>
<proteinExistence type="inferred from homology"/>
<dbReference type="InterPro" id="IPR010285">
    <property type="entry name" value="DNA_helicase_pif1-like_DEAD"/>
</dbReference>
<sequence length="193" mass="21692">MLSGDFLDQASDLLSFIRTPGGQGAFGGLQVVLCGDFMQLPPVQATNLAFQAEVWQQLKFHHFSLCSNFRQAEDAEFKDLLRELRLGRLSLESFRSISQEPLEGTSYPKIVSTNREVEAVNCERLESLPGEEYVFHAQDEMEKHAPAVKAAMDNLIVPKELRLKVGCVVMLLVNLRQPDRCKTLSPAARDPWD</sequence>
<dbReference type="GO" id="GO:0006281">
    <property type="term" value="P:DNA repair"/>
    <property type="evidence" value="ECO:0007669"/>
    <property type="project" value="UniProtKB-KW"/>
</dbReference>
<dbReference type="PANTHER" id="PTHR47642">
    <property type="entry name" value="ATP-DEPENDENT DNA HELICASE"/>
    <property type="match status" value="1"/>
</dbReference>
<dbReference type="EC" id="5.6.2.3" evidence="1"/>
<keyword evidence="1" id="KW-0547">Nucleotide-binding</keyword>
<reference evidence="4" key="2">
    <citation type="submission" date="2024-04" db="EMBL/GenBank/DDBJ databases">
        <authorList>
            <person name="Chen Y."/>
            <person name="Shah S."/>
            <person name="Dougan E. K."/>
            <person name="Thang M."/>
            <person name="Chan C."/>
        </authorList>
    </citation>
    <scope>NUCLEOTIDE SEQUENCE [LARGE SCALE GENOMIC DNA]</scope>
</reference>
<comment type="caution">
    <text evidence="3">The sequence shown here is derived from an EMBL/GenBank/DDBJ whole genome shotgun (WGS) entry which is preliminary data.</text>
</comment>
<reference evidence="3" key="1">
    <citation type="submission" date="2022-10" db="EMBL/GenBank/DDBJ databases">
        <authorList>
            <person name="Chen Y."/>
            <person name="Dougan E. K."/>
            <person name="Chan C."/>
            <person name="Rhodes N."/>
            <person name="Thang M."/>
        </authorList>
    </citation>
    <scope>NUCLEOTIDE SEQUENCE</scope>
</reference>
<dbReference type="Gene3D" id="3.40.50.300">
    <property type="entry name" value="P-loop containing nucleotide triphosphate hydrolases"/>
    <property type="match status" value="1"/>
</dbReference>
<dbReference type="InterPro" id="IPR027417">
    <property type="entry name" value="P-loop_NTPase"/>
</dbReference>
<dbReference type="GO" id="GO:0006310">
    <property type="term" value="P:DNA recombination"/>
    <property type="evidence" value="ECO:0007669"/>
    <property type="project" value="UniProtKB-KW"/>
</dbReference>